<protein>
    <submittedName>
        <fullName evidence="1">L,D-transpeptidase</fullName>
    </submittedName>
</protein>
<organism evidence="1 2">
    <name type="scientific">Antarcticirhabdus aurantiaca</name>
    <dbReference type="NCBI Taxonomy" id="2606717"/>
    <lineage>
        <taxon>Bacteria</taxon>
        <taxon>Pseudomonadati</taxon>
        <taxon>Pseudomonadota</taxon>
        <taxon>Alphaproteobacteria</taxon>
        <taxon>Hyphomicrobiales</taxon>
        <taxon>Aurantimonadaceae</taxon>
        <taxon>Antarcticirhabdus</taxon>
    </lineage>
</organism>
<dbReference type="Proteomes" id="UP001163223">
    <property type="component" value="Chromosome"/>
</dbReference>
<evidence type="ECO:0000313" key="2">
    <source>
        <dbReference type="Proteomes" id="UP001163223"/>
    </source>
</evidence>
<evidence type="ECO:0000313" key="1">
    <source>
        <dbReference type="EMBL" id="WAJ26575.1"/>
    </source>
</evidence>
<gene>
    <name evidence="1" type="ORF">OXU80_17040</name>
</gene>
<sequence length="238" mass="25608">MTSSPIAGRDGLSRRSLLVGLGLGATTLVAGCTTGPRARIAGLTPFAGGSPYASAYLPDMYGPIYDDGFQIPAIDPSRVDPRFFRQEVADPTGAMPGTVVVDTASRYAYFVEPGGRAMRYGVGIGGEGFSWGGNAVVQFKKRWPRWTPPREMIQRRPDLAEYADGMEGGLGNPLGARALYLFQNGQDTLYRLHGTPEYWTIGKAVSSGCVRFMNHDIIDLYNRVPDGAPVIVTQVGIA</sequence>
<reference evidence="1" key="1">
    <citation type="submission" date="2022-11" db="EMBL/GenBank/DDBJ databases">
        <title>beta-Carotene-producing bacterium, Jeongeuplla avenae sp. nov., alleviates the salt stress of Arabidopsis seedlings.</title>
        <authorList>
            <person name="Jiang L."/>
            <person name="Lee J."/>
        </authorList>
    </citation>
    <scope>NUCLEOTIDE SEQUENCE</scope>
    <source>
        <strain evidence="1">DY_R2A_6</strain>
    </source>
</reference>
<dbReference type="EMBL" id="CP113520">
    <property type="protein sequence ID" value="WAJ26575.1"/>
    <property type="molecule type" value="Genomic_DNA"/>
</dbReference>
<name>A0ACD4NIB5_9HYPH</name>
<keyword evidence="2" id="KW-1185">Reference proteome</keyword>
<proteinExistence type="predicted"/>
<accession>A0ACD4NIB5</accession>